<organism evidence="2">
    <name type="scientific">Mesorhizobium sp. WSM2240</name>
    <dbReference type="NCBI Taxonomy" id="3228851"/>
    <lineage>
        <taxon>Bacteria</taxon>
        <taxon>Pseudomonadati</taxon>
        <taxon>Pseudomonadota</taxon>
        <taxon>Alphaproteobacteria</taxon>
        <taxon>Hyphomicrobiales</taxon>
        <taxon>Phyllobacteriaceae</taxon>
        <taxon>Mesorhizobium</taxon>
    </lineage>
</organism>
<reference evidence="2" key="1">
    <citation type="submission" date="2024-06" db="EMBL/GenBank/DDBJ databases">
        <title>Mesorhizobium karijinii sp. nov., a symbiont of the iconic Swainsona formosa from arid Australia.</title>
        <authorList>
            <person name="Hill Y.J."/>
            <person name="Watkin E.L.J."/>
            <person name="O'Hara G.W."/>
            <person name="Terpolilli J."/>
            <person name="Tye M.L."/>
            <person name="Kohlmeier M.G."/>
        </authorList>
    </citation>
    <scope>NUCLEOTIDE SEQUENCE</scope>
    <source>
        <strain evidence="2">WSM2240</strain>
        <plasmid evidence="2">pMk2240A</plasmid>
    </source>
</reference>
<dbReference type="RefSeq" id="WP_353646324.1">
    <property type="nucleotide sequence ID" value="NZ_CP159256.1"/>
</dbReference>
<dbReference type="Gene3D" id="3.30.70.1230">
    <property type="entry name" value="Nucleotide cyclase"/>
    <property type="match status" value="1"/>
</dbReference>
<sequence length="114" mass="12373">MERKLTTILVADVVGFSRLAGRNETKSIADLKAHGDDLIDPNIAEHAGHIAKTTGDGVLVEFTSMVAAVECAVAIQCGMVNRNRDVPENERIEFRIGTNRMRLSSKATTFSAMV</sequence>
<evidence type="ECO:0000259" key="1">
    <source>
        <dbReference type="PROSITE" id="PS50125"/>
    </source>
</evidence>
<dbReference type="AlphaFoldDB" id="A0AAU8CZ70"/>
<proteinExistence type="predicted"/>
<name>A0AAU8CZ70_9HYPH</name>
<dbReference type="SUPFAM" id="SSF55073">
    <property type="entry name" value="Nucleotide cyclase"/>
    <property type="match status" value="1"/>
</dbReference>
<protein>
    <submittedName>
        <fullName evidence="2">Adenylate/guanylate cyclase domain-containing protein</fullName>
    </submittedName>
</protein>
<dbReference type="InterPro" id="IPR029787">
    <property type="entry name" value="Nucleotide_cyclase"/>
</dbReference>
<accession>A0AAU8CZ70</accession>
<dbReference type="GO" id="GO:0004016">
    <property type="term" value="F:adenylate cyclase activity"/>
    <property type="evidence" value="ECO:0007669"/>
    <property type="project" value="UniProtKB-ARBA"/>
</dbReference>
<dbReference type="GO" id="GO:0035556">
    <property type="term" value="P:intracellular signal transduction"/>
    <property type="evidence" value="ECO:0007669"/>
    <property type="project" value="InterPro"/>
</dbReference>
<feature type="domain" description="Guanylate cyclase" evidence="1">
    <location>
        <begin position="7"/>
        <end position="99"/>
    </location>
</feature>
<dbReference type="InterPro" id="IPR001054">
    <property type="entry name" value="A/G_cyclase"/>
</dbReference>
<gene>
    <name evidence="2" type="ORF">ABVK50_31920</name>
</gene>
<keyword evidence="2" id="KW-0614">Plasmid</keyword>
<dbReference type="GO" id="GO:0009190">
    <property type="term" value="P:cyclic nucleotide biosynthetic process"/>
    <property type="evidence" value="ECO:0007669"/>
    <property type="project" value="InterPro"/>
</dbReference>
<evidence type="ECO:0000313" key="2">
    <source>
        <dbReference type="EMBL" id="XCG52116.1"/>
    </source>
</evidence>
<dbReference type="EMBL" id="CP159256">
    <property type="protein sequence ID" value="XCG52116.1"/>
    <property type="molecule type" value="Genomic_DNA"/>
</dbReference>
<geneLocation type="plasmid" evidence="2">
    <name>pMk2240A</name>
</geneLocation>
<dbReference type="PROSITE" id="PS50125">
    <property type="entry name" value="GUANYLATE_CYCLASE_2"/>
    <property type="match status" value="1"/>
</dbReference>